<evidence type="ECO:0000313" key="2">
    <source>
        <dbReference type="Proteomes" id="UP000515123"/>
    </source>
</evidence>
<reference evidence="2" key="1">
    <citation type="journal article" date="2015" name="Nat. Genet.">
        <title>The pineapple genome and the evolution of CAM photosynthesis.</title>
        <authorList>
            <person name="Ming R."/>
            <person name="VanBuren R."/>
            <person name="Wai C.M."/>
            <person name="Tang H."/>
            <person name="Schatz M.C."/>
            <person name="Bowers J.E."/>
            <person name="Lyons E."/>
            <person name="Wang M.L."/>
            <person name="Chen J."/>
            <person name="Biggers E."/>
            <person name="Zhang J."/>
            <person name="Huang L."/>
            <person name="Zhang L."/>
            <person name="Miao W."/>
            <person name="Zhang J."/>
            <person name="Ye Z."/>
            <person name="Miao C."/>
            <person name="Lin Z."/>
            <person name="Wang H."/>
            <person name="Zhou H."/>
            <person name="Yim W.C."/>
            <person name="Priest H.D."/>
            <person name="Zheng C."/>
            <person name="Woodhouse M."/>
            <person name="Edger P.P."/>
            <person name="Guyot R."/>
            <person name="Guo H.B."/>
            <person name="Guo H."/>
            <person name="Zheng G."/>
            <person name="Singh R."/>
            <person name="Sharma A."/>
            <person name="Min X."/>
            <person name="Zheng Y."/>
            <person name="Lee H."/>
            <person name="Gurtowski J."/>
            <person name="Sedlazeck F.J."/>
            <person name="Harkess A."/>
            <person name="McKain M.R."/>
            <person name="Liao Z."/>
            <person name="Fang J."/>
            <person name="Liu J."/>
            <person name="Zhang X."/>
            <person name="Zhang Q."/>
            <person name="Hu W."/>
            <person name="Qin Y."/>
            <person name="Wang K."/>
            <person name="Chen L.Y."/>
            <person name="Shirley N."/>
            <person name="Lin Y.R."/>
            <person name="Liu L.Y."/>
            <person name="Hernandez A.G."/>
            <person name="Wright C.L."/>
            <person name="Bulone V."/>
            <person name="Tuskan G.A."/>
            <person name="Heath K."/>
            <person name="Zee F."/>
            <person name="Moore P.H."/>
            <person name="Sunkar R."/>
            <person name="Leebens-Mack J.H."/>
            <person name="Mockler T."/>
            <person name="Bennetzen J.L."/>
            <person name="Freeling M."/>
            <person name="Sankoff D."/>
            <person name="Paterson A.H."/>
            <person name="Zhu X."/>
            <person name="Yang X."/>
            <person name="Smith J.A."/>
            <person name="Cushman J.C."/>
            <person name="Paull R.E."/>
            <person name="Yu Q."/>
        </authorList>
    </citation>
    <scope>NUCLEOTIDE SEQUENCE [LARGE SCALE GENOMIC DNA]</scope>
    <source>
        <strain evidence="2">cv. F153</strain>
    </source>
</reference>
<feature type="transmembrane region" description="Helical" evidence="1">
    <location>
        <begin position="79"/>
        <end position="100"/>
    </location>
</feature>
<organism evidence="2 3">
    <name type="scientific">Ananas comosus</name>
    <name type="common">Pineapple</name>
    <name type="synonym">Ananas ananas</name>
    <dbReference type="NCBI Taxonomy" id="4615"/>
    <lineage>
        <taxon>Eukaryota</taxon>
        <taxon>Viridiplantae</taxon>
        <taxon>Streptophyta</taxon>
        <taxon>Embryophyta</taxon>
        <taxon>Tracheophyta</taxon>
        <taxon>Spermatophyta</taxon>
        <taxon>Magnoliopsida</taxon>
        <taxon>Liliopsida</taxon>
        <taxon>Poales</taxon>
        <taxon>Bromeliaceae</taxon>
        <taxon>Bromelioideae</taxon>
        <taxon>Ananas</taxon>
    </lineage>
</organism>
<protein>
    <submittedName>
        <fullName evidence="3">V-type proton ATPase subunit d1-like</fullName>
    </submittedName>
</protein>
<dbReference type="GeneID" id="109722125"/>
<dbReference type="PANTHER" id="PTHR11028">
    <property type="entry name" value="VACUOLAR ATP SYNTHASE SUBUNIT AC39"/>
    <property type="match status" value="1"/>
</dbReference>
<keyword evidence="2" id="KW-1185">Reference proteome</keyword>
<proteinExistence type="predicted"/>
<dbReference type="Proteomes" id="UP000515123">
    <property type="component" value="Linkage group 16"/>
</dbReference>
<keyword evidence="1" id="KW-0812">Transmembrane</keyword>
<dbReference type="InterPro" id="IPR036079">
    <property type="entry name" value="ATPase_csu/dsu_sf"/>
</dbReference>
<keyword evidence="1" id="KW-0472">Membrane</keyword>
<reference evidence="3" key="2">
    <citation type="submission" date="2025-08" db="UniProtKB">
        <authorList>
            <consortium name="RefSeq"/>
        </authorList>
    </citation>
    <scope>IDENTIFICATION</scope>
    <source>
        <tissue evidence="3">Leaf</tissue>
    </source>
</reference>
<evidence type="ECO:0000313" key="3">
    <source>
        <dbReference type="RefSeq" id="XP_020105602.1"/>
    </source>
</evidence>
<dbReference type="AlphaFoldDB" id="A0A6P5GCM9"/>
<name>A0A6P5GCM9_ANACO</name>
<dbReference type="InterPro" id="IPR016727">
    <property type="entry name" value="ATPase_V0-cplx_dsu"/>
</dbReference>
<evidence type="ECO:0000256" key="1">
    <source>
        <dbReference type="SAM" id="Phobius"/>
    </source>
</evidence>
<dbReference type="InterPro" id="IPR002843">
    <property type="entry name" value="ATPase_V0-cplx_csu/dsu"/>
</dbReference>
<dbReference type="RefSeq" id="XP_020105602.1">
    <property type="nucleotide sequence ID" value="XM_020250013.1"/>
</dbReference>
<gene>
    <name evidence="3" type="primary">LOC109722125</name>
</gene>
<dbReference type="SUPFAM" id="SSF103486">
    <property type="entry name" value="V-type ATP synthase subunit C"/>
    <property type="match status" value="1"/>
</dbReference>
<sequence>MVYHCLSFSVSTRYVYWKLYSNFGIPITYGHEELTVCEDIDQVHAVVEKYPPYQPIFTKMSYGETQMLDEGLFMKKSCITFLLIILMQFQYAVFFGYIRLREQEMRNLMWISECVAQNQNVEGS</sequence>
<dbReference type="GO" id="GO:0033179">
    <property type="term" value="C:proton-transporting V-type ATPase, V0 domain"/>
    <property type="evidence" value="ECO:0007669"/>
    <property type="project" value="InterPro"/>
</dbReference>
<keyword evidence="1" id="KW-1133">Transmembrane helix</keyword>
<dbReference type="GO" id="GO:0046961">
    <property type="term" value="F:proton-transporting ATPase activity, rotational mechanism"/>
    <property type="evidence" value="ECO:0007669"/>
    <property type="project" value="InterPro"/>
</dbReference>
<dbReference type="Pfam" id="PF01992">
    <property type="entry name" value="vATP-synt_AC39"/>
    <property type="match status" value="1"/>
</dbReference>
<dbReference type="OrthoDB" id="1702284at2759"/>
<accession>A0A6P5GCM9</accession>